<accession>A0A1H2TX87</accession>
<gene>
    <name evidence="2" type="ORF">SAMN05444420_102349</name>
</gene>
<organism evidence="2 3">
    <name type="scientific">Capnocytophaga granulosa</name>
    <dbReference type="NCBI Taxonomy" id="45242"/>
    <lineage>
        <taxon>Bacteria</taxon>
        <taxon>Pseudomonadati</taxon>
        <taxon>Bacteroidota</taxon>
        <taxon>Flavobacteriia</taxon>
        <taxon>Flavobacteriales</taxon>
        <taxon>Flavobacteriaceae</taxon>
        <taxon>Capnocytophaga</taxon>
    </lineage>
</organism>
<feature type="chain" id="PRO_5029005073" description="WG containing repeat-containing protein" evidence="1">
    <location>
        <begin position="20"/>
        <end position="516"/>
    </location>
</feature>
<protein>
    <recommendedName>
        <fullName evidence="4">WG containing repeat-containing protein</fullName>
    </recommendedName>
</protein>
<dbReference type="EMBL" id="FNND01000002">
    <property type="protein sequence ID" value="SDW48410.1"/>
    <property type="molecule type" value="Genomic_DNA"/>
</dbReference>
<name>A0A1H2TX87_9FLAO</name>
<evidence type="ECO:0008006" key="4">
    <source>
        <dbReference type="Google" id="ProtNLM"/>
    </source>
</evidence>
<sequence length="516" mass="61847">MLKQLTFIVALLLSLWGQAQTETTLRHIDILAYNTEGELYFYWQKGKDKFLELELDYKEDEKADYRQDLYDFKIVHYNDENWETLKEIKEEDRKIVSLKDIQRTTLKDIVGKTFKTLPPIYDKNTQTILKILNPQLALLCDIDIEEKDPYQERDYYSLRAINLGKGRNIYLLSDNSYIEGFIVPLKDKTLFLNDRETTKLMVTQYPSSYKDDFIDYKPKEYMLLRPKGKRYELIDIYKQKVLPGRYDTIYYNEFGIIGKRGRKFVLYDSYLQKKDFKGMRSVYFYRDGIEMLNKEGADYYQISGERIEVFPKIVYSLCGTVYERRYTLKKDEHKKEYPYYMLYGYGGFASEYEAEKEHYLSDRSAEETLSFVNGKHRIVWDENDSFTGTIYPHPELIRVQQGNKYGLFGYSYQEKLDNVKDYTEIELEGSPFYKRMLRIYPKAYLIGEELLPIVYDNIEQQKDGLIYFYKDHKIGIYPQQKKAVYEKITPQTHSFYKIIKNGRAGYLDIRTMREYY</sequence>
<dbReference type="GeneID" id="85016440"/>
<dbReference type="Proteomes" id="UP000182771">
    <property type="component" value="Unassembled WGS sequence"/>
</dbReference>
<keyword evidence="1" id="KW-0732">Signal</keyword>
<evidence type="ECO:0000313" key="3">
    <source>
        <dbReference type="Proteomes" id="UP000182771"/>
    </source>
</evidence>
<dbReference type="AlphaFoldDB" id="A0A1H2TX87"/>
<dbReference type="RefSeq" id="WP_016420083.1">
    <property type="nucleotide sequence ID" value="NZ_FNND01000002.1"/>
</dbReference>
<evidence type="ECO:0000313" key="2">
    <source>
        <dbReference type="EMBL" id="SDW48410.1"/>
    </source>
</evidence>
<comment type="caution">
    <text evidence="2">The sequence shown here is derived from an EMBL/GenBank/DDBJ whole genome shotgun (WGS) entry which is preliminary data.</text>
</comment>
<proteinExistence type="predicted"/>
<dbReference type="OrthoDB" id="1074546at2"/>
<evidence type="ECO:0000256" key="1">
    <source>
        <dbReference type="SAM" id="SignalP"/>
    </source>
</evidence>
<reference evidence="2 3" key="1">
    <citation type="submission" date="2016-10" db="EMBL/GenBank/DDBJ databases">
        <authorList>
            <person name="Varghese N."/>
            <person name="Submissions S."/>
        </authorList>
    </citation>
    <scope>NUCLEOTIDE SEQUENCE [LARGE SCALE GENOMIC DNA]</scope>
    <source>
        <strain evidence="2 3">DSM 11449</strain>
    </source>
</reference>
<keyword evidence="3" id="KW-1185">Reference proteome</keyword>
<feature type="signal peptide" evidence="1">
    <location>
        <begin position="1"/>
        <end position="19"/>
    </location>
</feature>